<dbReference type="EMBL" id="ACQA01000002">
    <property type="protein sequence ID" value="EEQ94488.1"/>
    <property type="molecule type" value="Genomic_DNA"/>
</dbReference>
<comment type="caution">
    <text evidence="2">The sequence shown here is derived from an EMBL/GenBank/DDBJ whole genome shotgun (WGS) entry which is preliminary data.</text>
</comment>
<dbReference type="RefSeq" id="WP_006469842.1">
    <property type="nucleotide sequence ID" value="NZ_ACQA01000002.1"/>
</dbReference>
<proteinExistence type="predicted"/>
<dbReference type="GeneID" id="57304880"/>
<sequence>MKNSTKWVFGATALLTALAKPAYAVPEAAASSVKVPAGRMQCAFSAWTSFRANAPITVHAEPSTAAKVVGHLPVSGTNDDADTASTEFNVVEARFGWLKIENAYDPVQSDEDGRTLPSRAFYQKGWISGEFAQVGIQSALGYERPVADSALLADFGDDWLTDVAEITAIRGCSAEWLLIEYRLRSVDDALESSQQTGTGDRKTGAAWFRGICENQFTTCDMKSVDQRK</sequence>
<keyword evidence="1" id="KW-0732">Signal</keyword>
<reference evidence="2 3" key="1">
    <citation type="submission" date="2009-05" db="EMBL/GenBank/DDBJ databases">
        <authorList>
            <person name="Setubal J.C."/>
            <person name="Boyle S."/>
            <person name="Crasta O.R."/>
            <person name="Gillespie J.J."/>
            <person name="Kenyon R.W."/>
            <person name="Lu J."/>
            <person name="Mane S."/>
            <person name="Nagrani S."/>
            <person name="Shallom J.M."/>
            <person name="Shallom S."/>
            <person name="Shukla M."/>
            <person name="Snyder E.E."/>
            <person name="Sobral B.W."/>
            <person name="Wattam A.R."/>
            <person name="Will R."/>
            <person name="Williams K."/>
            <person name="Yoo H."/>
            <person name="Munk C."/>
            <person name="Tapia R."/>
            <person name="Green L."/>
            <person name="Rogers Y."/>
            <person name="Detter J.C."/>
            <person name="Bruce D."/>
            <person name="Brettin T.S."/>
            <person name="Tsolis R."/>
        </authorList>
    </citation>
    <scope>NUCLEOTIDE SEQUENCE [LARGE SCALE GENOMIC DNA]</scope>
    <source>
        <strain evidence="2 3">LMG 3301</strain>
    </source>
</reference>
<protein>
    <submittedName>
        <fullName evidence="2">Uncharacterized protein</fullName>
    </submittedName>
</protein>
<dbReference type="HOGENOM" id="CLU_1213813_0_0_5"/>
<feature type="chain" id="PRO_5002945424" evidence="1">
    <location>
        <begin position="25"/>
        <end position="228"/>
    </location>
</feature>
<dbReference type="Proteomes" id="UP000004386">
    <property type="component" value="Unassembled WGS sequence"/>
</dbReference>
<organism evidence="2 3">
    <name type="scientific">Brucella intermedia LMG 3301</name>
    <dbReference type="NCBI Taxonomy" id="641118"/>
    <lineage>
        <taxon>Bacteria</taxon>
        <taxon>Pseudomonadati</taxon>
        <taxon>Pseudomonadota</taxon>
        <taxon>Alphaproteobacteria</taxon>
        <taxon>Hyphomicrobiales</taxon>
        <taxon>Brucellaceae</taxon>
        <taxon>Brucella/Ochrobactrum group</taxon>
        <taxon>Brucella</taxon>
    </lineage>
</organism>
<name>C4WQE8_9HYPH</name>
<feature type="signal peptide" evidence="1">
    <location>
        <begin position="1"/>
        <end position="24"/>
    </location>
</feature>
<evidence type="ECO:0000256" key="1">
    <source>
        <dbReference type="SAM" id="SignalP"/>
    </source>
</evidence>
<gene>
    <name evidence="2" type="ORF">OINT_2001718</name>
</gene>
<evidence type="ECO:0000313" key="3">
    <source>
        <dbReference type="Proteomes" id="UP000004386"/>
    </source>
</evidence>
<accession>C4WQE8</accession>
<dbReference type="AlphaFoldDB" id="C4WQE8"/>
<evidence type="ECO:0000313" key="2">
    <source>
        <dbReference type="EMBL" id="EEQ94488.1"/>
    </source>
</evidence>